<organism evidence="8 9">
    <name type="scientific">Syntrophaceticus schinkii</name>
    <dbReference type="NCBI Taxonomy" id="499207"/>
    <lineage>
        <taxon>Bacteria</taxon>
        <taxon>Bacillati</taxon>
        <taxon>Bacillota</taxon>
        <taxon>Clostridia</taxon>
        <taxon>Thermoanaerobacterales</taxon>
        <taxon>Thermoanaerobacterales Family III. Incertae Sedis</taxon>
        <taxon>Syntrophaceticus</taxon>
    </lineage>
</organism>
<feature type="transmembrane region" description="Helical" evidence="7">
    <location>
        <begin position="99"/>
        <end position="117"/>
    </location>
</feature>
<evidence type="ECO:0000256" key="6">
    <source>
        <dbReference type="ARBA" id="ARBA00023136"/>
    </source>
</evidence>
<feature type="transmembrane region" description="Helical" evidence="7">
    <location>
        <begin position="170"/>
        <end position="192"/>
    </location>
</feature>
<evidence type="ECO:0000313" key="9">
    <source>
        <dbReference type="Proteomes" id="UP000046155"/>
    </source>
</evidence>
<protein>
    <submittedName>
        <fullName evidence="8">Electron transport complex protein RnfE</fullName>
    </submittedName>
</protein>
<dbReference type="InterPro" id="IPR003667">
    <property type="entry name" value="NqrDE/RnfAE"/>
</dbReference>
<dbReference type="PANTHER" id="PTHR30586:SF0">
    <property type="entry name" value="ION-TRANSLOCATING OXIDOREDUCTASE COMPLEX SUBUNIT E"/>
    <property type="match status" value="1"/>
</dbReference>
<keyword evidence="3 7" id="KW-0812">Transmembrane</keyword>
<comment type="subcellular location">
    <subcellularLocation>
        <location evidence="1">Endomembrane system</location>
        <topology evidence="1">Multi-pass membrane protein</topology>
    </subcellularLocation>
</comment>
<evidence type="ECO:0000256" key="2">
    <source>
        <dbReference type="ARBA" id="ARBA00022448"/>
    </source>
</evidence>
<keyword evidence="4" id="KW-1278">Translocase</keyword>
<dbReference type="AlphaFoldDB" id="A0A0B7MMT8"/>
<sequence length="206" mass="22172">MKGKELWANFSKGLIIENPILVLALSLCPALAVTTSVETSLAMGLCVTFVMTLNNWVVSLVRNFVNPKVRAPIYITSIATIVTVVELLLRAFSPVLYKALGIYLSLIVVFAIILARAEVFASKNTPLPSFVDGFGMGCGFTLAMVLIGGIREVFGNGTILGYTVLPSSYQPALIFILAPGAFILIGYLVAAFKMLTEYLEQRGEAA</sequence>
<evidence type="ECO:0000256" key="4">
    <source>
        <dbReference type="ARBA" id="ARBA00022967"/>
    </source>
</evidence>
<evidence type="ECO:0000313" key="8">
    <source>
        <dbReference type="EMBL" id="CEO89256.1"/>
    </source>
</evidence>
<dbReference type="PIRSF" id="PIRSF006102">
    <property type="entry name" value="NQR_DE"/>
    <property type="match status" value="1"/>
</dbReference>
<dbReference type="GO" id="GO:0012505">
    <property type="term" value="C:endomembrane system"/>
    <property type="evidence" value="ECO:0007669"/>
    <property type="project" value="UniProtKB-SubCell"/>
</dbReference>
<feature type="transmembrane region" description="Helical" evidence="7">
    <location>
        <begin position="73"/>
        <end position="93"/>
    </location>
</feature>
<dbReference type="EMBL" id="CDRZ01000239">
    <property type="protein sequence ID" value="CEO89256.1"/>
    <property type="molecule type" value="Genomic_DNA"/>
</dbReference>
<proteinExistence type="predicted"/>
<name>A0A0B7MMT8_9FIRM</name>
<dbReference type="Proteomes" id="UP000046155">
    <property type="component" value="Unassembled WGS sequence"/>
</dbReference>
<evidence type="ECO:0000256" key="1">
    <source>
        <dbReference type="ARBA" id="ARBA00004127"/>
    </source>
</evidence>
<keyword evidence="6 7" id="KW-0472">Membrane</keyword>
<keyword evidence="9" id="KW-1185">Reference proteome</keyword>
<reference evidence="9" key="1">
    <citation type="submission" date="2015-01" db="EMBL/GenBank/DDBJ databases">
        <authorList>
            <person name="Manzoor Shahid"/>
            <person name="Zubair Saima"/>
        </authorList>
    </citation>
    <scope>NUCLEOTIDE SEQUENCE [LARGE SCALE GENOMIC DNA]</scope>
    <source>
        <strain evidence="9">Sp3</strain>
    </source>
</reference>
<feature type="transmembrane region" description="Helical" evidence="7">
    <location>
        <begin position="129"/>
        <end position="150"/>
    </location>
</feature>
<evidence type="ECO:0000256" key="5">
    <source>
        <dbReference type="ARBA" id="ARBA00022989"/>
    </source>
</evidence>
<accession>A0A0B7MMT8</accession>
<dbReference type="Pfam" id="PF02508">
    <property type="entry name" value="Rnf-Nqr"/>
    <property type="match status" value="1"/>
</dbReference>
<feature type="transmembrane region" description="Helical" evidence="7">
    <location>
        <begin position="42"/>
        <end position="61"/>
    </location>
</feature>
<dbReference type="OrthoDB" id="9790976at2"/>
<evidence type="ECO:0000256" key="3">
    <source>
        <dbReference type="ARBA" id="ARBA00022692"/>
    </source>
</evidence>
<evidence type="ECO:0000256" key="7">
    <source>
        <dbReference type="SAM" id="Phobius"/>
    </source>
</evidence>
<gene>
    <name evidence="8" type="primary">rnfE</name>
    <name evidence="8" type="ORF">SSCH_420049</name>
</gene>
<dbReference type="PANTHER" id="PTHR30586">
    <property type="entry name" value="ELECTRON TRANSPORT COMPLEX PROTEIN RNFE"/>
    <property type="match status" value="1"/>
</dbReference>
<dbReference type="GO" id="GO:0005886">
    <property type="term" value="C:plasma membrane"/>
    <property type="evidence" value="ECO:0007669"/>
    <property type="project" value="TreeGrafter"/>
</dbReference>
<dbReference type="NCBIfam" id="NF009070">
    <property type="entry name" value="PRK12405.1"/>
    <property type="match status" value="1"/>
</dbReference>
<dbReference type="RefSeq" id="WP_044665242.1">
    <property type="nucleotide sequence ID" value="NZ_CDRZ01000239.1"/>
</dbReference>
<keyword evidence="2" id="KW-0813">Transport</keyword>
<keyword evidence="5 7" id="KW-1133">Transmembrane helix</keyword>